<dbReference type="GO" id="GO:0071555">
    <property type="term" value="P:cell wall organization"/>
    <property type="evidence" value="ECO:0007669"/>
    <property type="project" value="UniProtKB-UniRule"/>
</dbReference>
<dbReference type="PRINTS" id="PR01806">
    <property type="entry name" value="VIRFACTRMVIN"/>
</dbReference>
<keyword evidence="6 10" id="KW-1133">Transmembrane helix</keyword>
<evidence type="ECO:0000256" key="5">
    <source>
        <dbReference type="ARBA" id="ARBA00022984"/>
    </source>
</evidence>
<dbReference type="AlphaFoldDB" id="A0A0K8MDM5"/>
<evidence type="ECO:0000313" key="12">
    <source>
        <dbReference type="EMBL" id="GAO98650.1"/>
    </source>
</evidence>
<feature type="transmembrane region" description="Helical" evidence="10">
    <location>
        <begin position="190"/>
        <end position="210"/>
    </location>
</feature>
<evidence type="ECO:0000256" key="2">
    <source>
        <dbReference type="ARBA" id="ARBA00022475"/>
    </source>
</evidence>
<dbReference type="Pfam" id="PF03023">
    <property type="entry name" value="MurJ"/>
    <property type="match status" value="1"/>
</dbReference>
<dbReference type="GO" id="GO:0008360">
    <property type="term" value="P:regulation of cell shape"/>
    <property type="evidence" value="ECO:0007669"/>
    <property type="project" value="UniProtKB-UniRule"/>
</dbReference>
<comment type="similarity">
    <text evidence="9 10 11">Belongs to the MurJ/MviN family.</text>
</comment>
<dbReference type="STRING" id="1629334.Cva_01314"/>
<comment type="function">
    <text evidence="8 10 11">Involved in peptidoglycan biosynthesis. Transports lipid-linked peptidoglycan precursors from the inner to the outer leaflet of the cytoplasmic membrane.</text>
</comment>
<feature type="transmembrane region" description="Helical" evidence="10">
    <location>
        <begin position="476"/>
        <end position="497"/>
    </location>
</feature>
<gene>
    <name evidence="12" type="primary">murJ_1</name>
    <name evidence="10" type="synonym">murJ</name>
    <name evidence="12" type="ORF">Cva_01314</name>
</gene>
<feature type="transmembrane region" description="Helical" evidence="10">
    <location>
        <begin position="230"/>
        <end position="255"/>
    </location>
</feature>
<feature type="transmembrane region" description="Helical" evidence="10">
    <location>
        <begin position="384"/>
        <end position="403"/>
    </location>
</feature>
<evidence type="ECO:0000256" key="9">
    <source>
        <dbReference type="ARBA" id="ARBA00061532"/>
    </source>
</evidence>
<evidence type="ECO:0000256" key="1">
    <source>
        <dbReference type="ARBA" id="ARBA00004651"/>
    </source>
</evidence>
<dbReference type="NCBIfam" id="TIGR01695">
    <property type="entry name" value="murJ_mviN"/>
    <property type="match status" value="1"/>
</dbReference>
<dbReference type="InterPro" id="IPR051050">
    <property type="entry name" value="Lipid_II_flippase_MurJ/MviN"/>
</dbReference>
<keyword evidence="2 10" id="KW-1003">Cell membrane</keyword>
<dbReference type="PANTHER" id="PTHR47019:SF1">
    <property type="entry name" value="LIPID II FLIPPASE MURJ"/>
    <property type="match status" value="1"/>
</dbReference>
<protein>
    <recommendedName>
        <fullName evidence="10">Probable lipid II flippase MurJ</fullName>
    </recommendedName>
</protein>
<feature type="transmembrane region" description="Helical" evidence="10">
    <location>
        <begin position="445"/>
        <end position="464"/>
    </location>
</feature>
<sequence>MKLLRSIATVGGFTIGSRVTGFCREMLMASLLGAGAVSDAFIIALKLPSVFRRILAEGAMNAAFVPLFSGTLATEGENKAKSLAEEILAILTLISLGLVILIELFLPTLMPVFVPGFRATPERMALAIEFSRITFPFIFLISLTALYSGILNSYEKFAAVASSPMMGNIAIILTVYGLLWGTNMEIGDAFSFGILACGIVQLLWVIIPLARQGIVLSWIKLRWTPQIKKFFKLLAPAAAGSGVIQLSIFIDTLIASLLPTGGVSYIHYADRLSQLPLSVLGTAVGTALLPLLSKQIRAQDFSGARESQNLALEYTLLFTLPATLGLIILAEPLIKLIYEHRAFDSASTLPTARTLMALAAGLPAYILIKIFTTSFFAREDTKTPVMIAVFSVILNIAISLSLLNSLQHVGIALATAVSAWMNAALLGIILWRRGVLEFNNRFRRFLPRIALSSFLTAFLILFLRKVSVDALAEGTFFLQLGMIFFLVGGGIFGFFALSKLTGAFDLKDFQRQFRQDKVVPYKRESVTI</sequence>
<dbReference type="GO" id="GO:0015648">
    <property type="term" value="F:lipid-linked peptidoglycan transporter activity"/>
    <property type="evidence" value="ECO:0007669"/>
    <property type="project" value="UniProtKB-UniRule"/>
</dbReference>
<feature type="transmembrane region" description="Helical" evidence="10">
    <location>
        <begin position="87"/>
        <end position="110"/>
    </location>
</feature>
<evidence type="ECO:0000256" key="11">
    <source>
        <dbReference type="PIRNR" id="PIRNR002869"/>
    </source>
</evidence>
<dbReference type="GO" id="GO:0009252">
    <property type="term" value="P:peptidoglycan biosynthetic process"/>
    <property type="evidence" value="ECO:0007669"/>
    <property type="project" value="UniProtKB-UniRule"/>
</dbReference>
<keyword evidence="13" id="KW-1185">Reference proteome</keyword>
<keyword evidence="10" id="KW-0997">Cell inner membrane</keyword>
<keyword evidence="4 10" id="KW-0133">Cell shape</keyword>
<evidence type="ECO:0000256" key="4">
    <source>
        <dbReference type="ARBA" id="ARBA00022960"/>
    </source>
</evidence>
<evidence type="ECO:0000256" key="3">
    <source>
        <dbReference type="ARBA" id="ARBA00022692"/>
    </source>
</evidence>
<evidence type="ECO:0000256" key="10">
    <source>
        <dbReference type="HAMAP-Rule" id="MF_02078"/>
    </source>
</evidence>
<feature type="transmembrane region" description="Helical" evidence="10">
    <location>
        <begin position="130"/>
        <end position="150"/>
    </location>
</feature>
<evidence type="ECO:0000256" key="7">
    <source>
        <dbReference type="ARBA" id="ARBA00023136"/>
    </source>
</evidence>
<dbReference type="PANTHER" id="PTHR47019">
    <property type="entry name" value="LIPID II FLIPPASE MURJ"/>
    <property type="match status" value="1"/>
</dbReference>
<keyword evidence="10 11" id="KW-0813">Transport</keyword>
<dbReference type="UniPathway" id="UPA00219"/>
<feature type="transmembrane region" description="Helical" evidence="10">
    <location>
        <begin position="157"/>
        <end position="178"/>
    </location>
</feature>
<comment type="pathway">
    <text evidence="10">Cell wall biogenesis; peptidoglycan biosynthesis.</text>
</comment>
<evidence type="ECO:0000256" key="6">
    <source>
        <dbReference type="ARBA" id="ARBA00022989"/>
    </source>
</evidence>
<name>A0A0K8MDM5_9PROT</name>
<dbReference type="InterPro" id="IPR004268">
    <property type="entry name" value="MurJ"/>
</dbReference>
<keyword evidence="5 10" id="KW-0573">Peptidoglycan synthesis</keyword>
<dbReference type="HAMAP" id="MF_02078">
    <property type="entry name" value="MurJ_MviN"/>
    <property type="match status" value="1"/>
</dbReference>
<keyword evidence="10 11" id="KW-0961">Cell wall biogenesis/degradation</keyword>
<feature type="transmembrane region" description="Helical" evidence="10">
    <location>
        <begin position="275"/>
        <end position="293"/>
    </location>
</feature>
<comment type="caution">
    <text evidence="12">The sequence shown here is derived from an EMBL/GenBank/DDBJ whole genome shotgun (WGS) entry which is preliminary data.</text>
</comment>
<dbReference type="CDD" id="cd13123">
    <property type="entry name" value="MATE_MurJ_like"/>
    <property type="match status" value="1"/>
</dbReference>
<dbReference type="Proteomes" id="UP000036771">
    <property type="component" value="Unassembled WGS sequence"/>
</dbReference>
<dbReference type="EMBL" id="BBVC01000074">
    <property type="protein sequence ID" value="GAO98650.1"/>
    <property type="molecule type" value="Genomic_DNA"/>
</dbReference>
<dbReference type="GO" id="GO:0034204">
    <property type="term" value="P:lipid translocation"/>
    <property type="evidence" value="ECO:0007669"/>
    <property type="project" value="TreeGrafter"/>
</dbReference>
<accession>A0A0K8MDM5</accession>
<proteinExistence type="inferred from homology"/>
<keyword evidence="7 10" id="KW-0472">Membrane</keyword>
<feature type="transmembrane region" description="Helical" evidence="10">
    <location>
        <begin position="314"/>
        <end position="334"/>
    </location>
</feature>
<dbReference type="GO" id="GO:0005886">
    <property type="term" value="C:plasma membrane"/>
    <property type="evidence" value="ECO:0007669"/>
    <property type="project" value="UniProtKB-SubCell"/>
</dbReference>
<reference evidence="12 13" key="1">
    <citation type="submission" date="2015-03" db="EMBL/GenBank/DDBJ databases">
        <title>Caedibacter varicaedens, whole genome shotgun sequence.</title>
        <authorList>
            <person name="Suzuki H."/>
            <person name="Dapper A.L."/>
            <person name="Gibson A.K."/>
            <person name="Jackson C."/>
            <person name="Lee H."/>
            <person name="Pejaver V.R."/>
            <person name="Doak T."/>
            <person name="Lynch M."/>
        </authorList>
    </citation>
    <scope>NUCLEOTIDE SEQUENCE [LARGE SCALE GENOMIC DNA]</scope>
</reference>
<organism evidence="12 13">
    <name type="scientific">Caedimonas varicaedens</name>
    <dbReference type="NCBI Taxonomy" id="1629334"/>
    <lineage>
        <taxon>Bacteria</taxon>
        <taxon>Pseudomonadati</taxon>
        <taxon>Pseudomonadota</taxon>
        <taxon>Alphaproteobacteria</taxon>
        <taxon>Holosporales</taxon>
        <taxon>Caedimonadaceae</taxon>
        <taxon>Caedimonas</taxon>
    </lineage>
</organism>
<dbReference type="PIRSF" id="PIRSF002869">
    <property type="entry name" value="MviN"/>
    <property type="match status" value="1"/>
</dbReference>
<feature type="transmembrane region" description="Helical" evidence="10">
    <location>
        <begin position="354"/>
        <end position="372"/>
    </location>
</feature>
<evidence type="ECO:0000313" key="13">
    <source>
        <dbReference type="Proteomes" id="UP000036771"/>
    </source>
</evidence>
<comment type="subcellular location">
    <subcellularLocation>
        <location evidence="10">Cell inner membrane</location>
        <topology evidence="10">Multi-pass membrane protein</topology>
    </subcellularLocation>
    <subcellularLocation>
        <location evidence="1">Cell membrane</location>
        <topology evidence="1">Multi-pass membrane protein</topology>
    </subcellularLocation>
</comment>
<feature type="transmembrane region" description="Helical" evidence="10">
    <location>
        <begin position="409"/>
        <end position="433"/>
    </location>
</feature>
<keyword evidence="3 10" id="KW-0812">Transmembrane</keyword>
<evidence type="ECO:0000256" key="8">
    <source>
        <dbReference type="ARBA" id="ARBA00060041"/>
    </source>
</evidence>